<reference evidence="3 4" key="1">
    <citation type="submission" date="2024-02" db="EMBL/GenBank/DDBJ databases">
        <authorList>
            <person name="Vignale AGUSTIN F."/>
            <person name="Sosa J E."/>
            <person name="Modenutti C."/>
        </authorList>
    </citation>
    <scope>NUCLEOTIDE SEQUENCE [LARGE SCALE GENOMIC DNA]</scope>
</reference>
<dbReference type="InterPro" id="IPR017451">
    <property type="entry name" value="F-box-assoc_interact_dom"/>
</dbReference>
<evidence type="ECO:0000259" key="2">
    <source>
        <dbReference type="PROSITE" id="PS50181"/>
    </source>
</evidence>
<protein>
    <recommendedName>
        <fullName evidence="2">F-box domain-containing protein</fullName>
    </recommendedName>
</protein>
<feature type="compositionally biased region" description="Low complexity" evidence="1">
    <location>
        <begin position="1"/>
        <end position="21"/>
    </location>
</feature>
<dbReference type="CDD" id="cd22157">
    <property type="entry name" value="F-box_AtFBW1-like"/>
    <property type="match status" value="1"/>
</dbReference>
<dbReference type="NCBIfam" id="TIGR01640">
    <property type="entry name" value="F_box_assoc_1"/>
    <property type="match status" value="1"/>
</dbReference>
<dbReference type="InterPro" id="IPR013187">
    <property type="entry name" value="F-box-assoc_dom_typ3"/>
</dbReference>
<keyword evidence="4" id="KW-1185">Reference proteome</keyword>
<accession>A0ABC8TUY3</accession>
<name>A0ABC8TUY3_9AQUA</name>
<evidence type="ECO:0000313" key="3">
    <source>
        <dbReference type="EMBL" id="CAK9170669.1"/>
    </source>
</evidence>
<dbReference type="PANTHER" id="PTHR31111:SF136">
    <property type="entry name" value="F-BOX ASSOCIATED DOMAIN-CONTAINING PROTEIN"/>
    <property type="match status" value="1"/>
</dbReference>
<dbReference type="AlphaFoldDB" id="A0ABC8TUY3"/>
<dbReference type="InterPro" id="IPR036047">
    <property type="entry name" value="F-box-like_dom_sf"/>
</dbReference>
<dbReference type="PROSITE" id="PS50181">
    <property type="entry name" value="FBOX"/>
    <property type="match status" value="1"/>
</dbReference>
<dbReference type="Proteomes" id="UP001642360">
    <property type="component" value="Unassembled WGS sequence"/>
</dbReference>
<dbReference type="SUPFAM" id="SSF81383">
    <property type="entry name" value="F-box domain"/>
    <property type="match status" value="1"/>
</dbReference>
<proteinExistence type="predicted"/>
<sequence length="398" mass="45052">MASSLSLSSSSSSPTKRASSSEITEPVCPTPTYAGPSLPADLIINILSRLSVKVLCKFKSVSKQWLHLITDTYFILSHRSRSLQSPNLLLLRKNSNDSEIGKYQTHKNSRIDICSMDFDGIHNFDFSFIANDDIDLLPSKWDLICFAGENGFYVCNPSTQEIVELPEATCCTSGDVNAGMGYIVEKNEYVLIHLFDRSLDMNVDCDVGCEILTLTDGCCVKDCSWKVVGASCPYVVRGWGVLVENVFYWMIWDEYDHPGNEAIVSFDLGKEEFGTISPPDGCLDPNGLWFLVELRGCLCLVDNASRPSAMDIWVLKDYENHMWVKEYSIDMNGFDDGLLKWIIPLDQRDGEILMDEKQESLDYYDVDNKSFKRMNNLIAGKWTWLRIYTESFFSLGCR</sequence>
<dbReference type="PANTHER" id="PTHR31111">
    <property type="entry name" value="BNAA05G37150D PROTEIN-RELATED"/>
    <property type="match status" value="1"/>
</dbReference>
<dbReference type="InterPro" id="IPR001810">
    <property type="entry name" value="F-box_dom"/>
</dbReference>
<evidence type="ECO:0000313" key="4">
    <source>
        <dbReference type="Proteomes" id="UP001642360"/>
    </source>
</evidence>
<dbReference type="EMBL" id="CAUOFW020005547">
    <property type="protein sequence ID" value="CAK9170669.1"/>
    <property type="molecule type" value="Genomic_DNA"/>
</dbReference>
<comment type="caution">
    <text evidence="3">The sequence shown here is derived from an EMBL/GenBank/DDBJ whole genome shotgun (WGS) entry which is preliminary data.</text>
</comment>
<feature type="region of interest" description="Disordered" evidence="1">
    <location>
        <begin position="1"/>
        <end position="28"/>
    </location>
</feature>
<dbReference type="Pfam" id="PF00646">
    <property type="entry name" value="F-box"/>
    <property type="match status" value="1"/>
</dbReference>
<evidence type="ECO:0000256" key="1">
    <source>
        <dbReference type="SAM" id="MobiDB-lite"/>
    </source>
</evidence>
<dbReference type="SMART" id="SM00256">
    <property type="entry name" value="FBOX"/>
    <property type="match status" value="1"/>
</dbReference>
<dbReference type="Pfam" id="PF08268">
    <property type="entry name" value="FBA_3"/>
    <property type="match status" value="1"/>
</dbReference>
<feature type="domain" description="F-box" evidence="2">
    <location>
        <begin position="32"/>
        <end position="78"/>
    </location>
</feature>
<organism evidence="3 4">
    <name type="scientific">Ilex paraguariensis</name>
    <name type="common">yerba mate</name>
    <dbReference type="NCBI Taxonomy" id="185542"/>
    <lineage>
        <taxon>Eukaryota</taxon>
        <taxon>Viridiplantae</taxon>
        <taxon>Streptophyta</taxon>
        <taxon>Embryophyta</taxon>
        <taxon>Tracheophyta</taxon>
        <taxon>Spermatophyta</taxon>
        <taxon>Magnoliopsida</taxon>
        <taxon>eudicotyledons</taxon>
        <taxon>Gunneridae</taxon>
        <taxon>Pentapetalae</taxon>
        <taxon>asterids</taxon>
        <taxon>campanulids</taxon>
        <taxon>Aquifoliales</taxon>
        <taxon>Aquifoliaceae</taxon>
        <taxon>Ilex</taxon>
    </lineage>
</organism>
<dbReference type="Gene3D" id="1.20.1280.50">
    <property type="match status" value="1"/>
</dbReference>
<gene>
    <name evidence="3" type="ORF">ILEXP_LOCUS40167</name>
</gene>